<dbReference type="PANTHER" id="PTHR31630">
    <property type="entry name" value="PHYTANOYL-COA DIOXYGENASE-RELATED-RELATED"/>
    <property type="match status" value="1"/>
</dbReference>
<dbReference type="Proteomes" id="UP000756132">
    <property type="component" value="Chromosome 11"/>
</dbReference>
<dbReference type="SUPFAM" id="SSF51197">
    <property type="entry name" value="Clavaminate synthase-like"/>
    <property type="match status" value="1"/>
</dbReference>
<evidence type="ECO:0000256" key="1">
    <source>
        <dbReference type="SAM" id="MobiDB-lite"/>
    </source>
</evidence>
<dbReference type="Gene3D" id="2.60.120.620">
    <property type="entry name" value="q2cbj1_9rhob like domain"/>
    <property type="match status" value="1"/>
</dbReference>
<organism evidence="2 3">
    <name type="scientific">Passalora fulva</name>
    <name type="common">Tomato leaf mold</name>
    <name type="synonym">Cladosporium fulvum</name>
    <dbReference type="NCBI Taxonomy" id="5499"/>
    <lineage>
        <taxon>Eukaryota</taxon>
        <taxon>Fungi</taxon>
        <taxon>Dikarya</taxon>
        <taxon>Ascomycota</taxon>
        <taxon>Pezizomycotina</taxon>
        <taxon>Dothideomycetes</taxon>
        <taxon>Dothideomycetidae</taxon>
        <taxon>Mycosphaerellales</taxon>
        <taxon>Mycosphaerellaceae</taxon>
        <taxon>Fulvia</taxon>
    </lineage>
</organism>
<name>A0A9Q8UVG3_PASFU</name>
<dbReference type="PANTHER" id="PTHR31630:SF6">
    <property type="entry name" value="PHYTANOYL-COA DIOXYGENASE-RELATED"/>
    <property type="match status" value="1"/>
</dbReference>
<dbReference type="GeneID" id="71992423"/>
<gene>
    <name evidence="2" type="ORF">CLAFUR5_12545</name>
</gene>
<keyword evidence="3" id="KW-1185">Reference proteome</keyword>
<dbReference type="InterPro" id="IPR008775">
    <property type="entry name" value="Phytyl_CoA_dOase-like"/>
</dbReference>
<dbReference type="OMA" id="HEDFVWK"/>
<dbReference type="KEGG" id="ffu:CLAFUR5_12545"/>
<evidence type="ECO:0000313" key="3">
    <source>
        <dbReference type="Proteomes" id="UP000756132"/>
    </source>
</evidence>
<feature type="region of interest" description="Disordered" evidence="1">
    <location>
        <begin position="286"/>
        <end position="313"/>
    </location>
</feature>
<proteinExistence type="predicted"/>
<evidence type="ECO:0008006" key="4">
    <source>
        <dbReference type="Google" id="ProtNLM"/>
    </source>
</evidence>
<reference evidence="2" key="1">
    <citation type="submission" date="2021-12" db="EMBL/GenBank/DDBJ databases">
        <authorList>
            <person name="Zaccaron A."/>
            <person name="Stergiopoulos I."/>
        </authorList>
    </citation>
    <scope>NUCLEOTIDE SEQUENCE</scope>
    <source>
        <strain evidence="2">Race5_Kim</strain>
    </source>
</reference>
<protein>
    <recommendedName>
        <fullName evidence="4">Phytanoyl-CoA dioxygenase</fullName>
    </recommendedName>
</protein>
<reference evidence="2" key="2">
    <citation type="journal article" date="2022" name="Microb. Genom.">
        <title>A chromosome-scale genome assembly of the tomato pathogen Cladosporium fulvum reveals a compartmentalized genome architecture and the presence of a dispensable chromosome.</title>
        <authorList>
            <person name="Zaccaron A.Z."/>
            <person name="Chen L.H."/>
            <person name="Samaras A."/>
            <person name="Stergiopoulos I."/>
        </authorList>
    </citation>
    <scope>NUCLEOTIDE SEQUENCE</scope>
    <source>
        <strain evidence="2">Race5_Kim</strain>
    </source>
</reference>
<dbReference type="EMBL" id="CP090173">
    <property type="protein sequence ID" value="UJO23933.1"/>
    <property type="molecule type" value="Genomic_DNA"/>
</dbReference>
<accession>A0A9Q8UVG3</accession>
<dbReference type="OrthoDB" id="445007at2759"/>
<evidence type="ECO:0000313" key="2">
    <source>
        <dbReference type="EMBL" id="UJO23933.1"/>
    </source>
</evidence>
<feature type="compositionally biased region" description="Basic and acidic residues" evidence="1">
    <location>
        <begin position="286"/>
        <end position="303"/>
    </location>
</feature>
<sequence length="325" mass="37044">MSKPQLLADLERDGYVVIPNIIPQSSCENFVEQAWQWLESFPHGFKRDDRSTWTAEHLPSGHRKGLYNRYCVNHEDFVWKIRAEPNIVKVFEQVWGTDDLIASFDGMNVSLPVNDKTGRTDVEITEAWPHIDQDPRTIEDLELYQGIANMAPNGPEDGGLVVLEGSHKLHQQHFDEVGGFRSEEDIGVGKNGYNFISKDADWYRAKGCKEVKICANAGDLILWDSRTIHWNCSPTGSQTRFISYVCYCPRNKMSQELLARKRDIFEARKGTTHWPQMNVVPADLPEYHDAKPRRPDGSLDTADRTQPIQQPEVTPAVLRLVGVRA</sequence>
<dbReference type="RefSeq" id="XP_047768299.1">
    <property type="nucleotide sequence ID" value="XM_047911693.1"/>
</dbReference>
<dbReference type="Pfam" id="PF05721">
    <property type="entry name" value="PhyH"/>
    <property type="match status" value="1"/>
</dbReference>
<dbReference type="AlphaFoldDB" id="A0A9Q8UVG3"/>